<dbReference type="Pfam" id="PF18818">
    <property type="entry name" value="MPTase-PolyVal"/>
    <property type="match status" value="1"/>
</dbReference>
<dbReference type="InterPro" id="IPR013610">
    <property type="entry name" value="ArdC_N"/>
</dbReference>
<dbReference type="Pfam" id="PF08401">
    <property type="entry name" value="ArdcN"/>
    <property type="match status" value="1"/>
</dbReference>
<protein>
    <recommendedName>
        <fullName evidence="5">DUF1738 domain-containing protein</fullName>
    </recommendedName>
</protein>
<dbReference type="EMBL" id="JNHM01000164">
    <property type="protein sequence ID" value="KDS44330.1"/>
    <property type="molecule type" value="Genomic_DNA"/>
</dbReference>
<gene>
    <name evidence="3" type="ORF">M099_4274</name>
</gene>
<evidence type="ECO:0000313" key="4">
    <source>
        <dbReference type="Proteomes" id="UP000027661"/>
    </source>
</evidence>
<evidence type="ECO:0000313" key="3">
    <source>
        <dbReference type="EMBL" id="KDS44330.1"/>
    </source>
</evidence>
<feature type="domain" description="Polyvalent protein metallopeptidase" evidence="2">
    <location>
        <begin position="190"/>
        <end position="299"/>
    </location>
</feature>
<evidence type="ECO:0000259" key="2">
    <source>
        <dbReference type="Pfam" id="PF18818"/>
    </source>
</evidence>
<proteinExistence type="predicted"/>
<dbReference type="RefSeq" id="WP_008668115.1">
    <property type="nucleotide sequence ID" value="NZ_JNHM01000164.1"/>
</dbReference>
<dbReference type="GO" id="GO:0003697">
    <property type="term" value="F:single-stranded DNA binding"/>
    <property type="evidence" value="ECO:0007669"/>
    <property type="project" value="InterPro"/>
</dbReference>
<dbReference type="PATRIC" id="fig|1339352.3.peg.4004"/>
<name>A0A069S2Q4_PHOVU</name>
<comment type="caution">
    <text evidence="3">The sequence shown here is derived from an EMBL/GenBank/DDBJ whole genome shotgun (WGS) entry which is preliminary data.</text>
</comment>
<organism evidence="3 4">
    <name type="scientific">Phocaeicola vulgatus str. 3975 RP4</name>
    <dbReference type="NCBI Taxonomy" id="1339352"/>
    <lineage>
        <taxon>Bacteria</taxon>
        <taxon>Pseudomonadati</taxon>
        <taxon>Bacteroidota</taxon>
        <taxon>Bacteroidia</taxon>
        <taxon>Bacteroidales</taxon>
        <taxon>Bacteroidaceae</taxon>
        <taxon>Phocaeicola</taxon>
    </lineage>
</organism>
<sequence length="438" mass="50544">MDTASDKALQRFAELMIEKIQQVEDNWQQPWFSTKGGGLPQNIDGRNYNGVNSFMLFLLTEKEQYGMPVYMTFMQAKEKGLNVLKGEHSFPVVYWNFSIKDKNGKKITMDQYRHLSREEQENYKVTPYMKTYNVFNVNQTNLKEVKPELYEQLENRFKSPALKDEKGMFAMPLLDVMIREGKWVCPILPKEGNQAYYARGEKDGHIVVPLKGQFEDGESFYATLMHEMAHSTGEVHLLNREKGVVFGDDKYAKEELIAELTAATTGQAMGITTSIREENAMYLKNWLAALKEDPKFIYSILSDVGKASGMIQERSQEMFSLLSQEEKFMVGVIQGNKELLDDLKKEGFVPAPELMERIDSSHLTEGMKEHLDRQFGIADKPESVSFTLEDVMASVPLRKMYMKDMMELNLEINDRTANDWMEAYQERKTMNNDFILAL</sequence>
<reference evidence="3 4" key="1">
    <citation type="submission" date="2014-04" db="EMBL/GenBank/DDBJ databases">
        <authorList>
            <person name="Sears C."/>
            <person name="Carroll K."/>
            <person name="Sack B.R."/>
            <person name="Qadri F."/>
            <person name="Myers L.L."/>
            <person name="Chung G.-T."/>
            <person name="Escheverria P."/>
            <person name="Fraser C.M."/>
            <person name="Sadzewicz L."/>
            <person name="Shefchek K.A."/>
            <person name="Tallon L."/>
            <person name="Das S.P."/>
            <person name="Daugherty S."/>
            <person name="Mongodin E.F."/>
        </authorList>
    </citation>
    <scope>NUCLEOTIDE SEQUENCE [LARGE SCALE GENOMIC DNA]</scope>
    <source>
        <strain evidence="3 4">3975 RP4</strain>
    </source>
</reference>
<feature type="domain" description="N-terminal" evidence="1">
    <location>
        <begin position="7"/>
        <end position="135"/>
    </location>
</feature>
<dbReference type="Proteomes" id="UP000027661">
    <property type="component" value="Unassembled WGS sequence"/>
</dbReference>
<accession>A0A069S2Q4</accession>
<dbReference type="AlphaFoldDB" id="A0A069S2Q4"/>
<evidence type="ECO:0008006" key="5">
    <source>
        <dbReference type="Google" id="ProtNLM"/>
    </source>
</evidence>
<dbReference type="InterPro" id="IPR041459">
    <property type="entry name" value="MPTase-PolyVal"/>
</dbReference>
<evidence type="ECO:0000259" key="1">
    <source>
        <dbReference type="Pfam" id="PF08401"/>
    </source>
</evidence>